<dbReference type="Proteomes" id="UP000440578">
    <property type="component" value="Unassembled WGS sequence"/>
</dbReference>
<dbReference type="AlphaFoldDB" id="A0A6A4VQJ6"/>
<sequence>MHREVWAMAREHVSDLIYPNQDPPCHFCDVNRSEPIHGENRLRIVSGGGWVDWGEFNVDIPERRKCPDMVLLNNGIWYSGRVPYMFQFHQCEQFTMFRRGLQRLVPPLIQLARRTLTVWKLEEAMLFEFVRDKHEPELTKTEYMALVVVQQALVYEMSLQK</sequence>
<dbReference type="EMBL" id="VIIS01001633">
    <property type="protein sequence ID" value="KAF0295199.1"/>
    <property type="molecule type" value="Genomic_DNA"/>
</dbReference>
<accession>A0A6A4VQJ6</accession>
<name>A0A6A4VQJ6_AMPAM</name>
<evidence type="ECO:0000313" key="2">
    <source>
        <dbReference type="Proteomes" id="UP000440578"/>
    </source>
</evidence>
<gene>
    <name evidence="1" type="ORF">FJT64_007227</name>
</gene>
<organism evidence="1 2">
    <name type="scientific">Amphibalanus amphitrite</name>
    <name type="common">Striped barnacle</name>
    <name type="synonym">Balanus amphitrite</name>
    <dbReference type="NCBI Taxonomy" id="1232801"/>
    <lineage>
        <taxon>Eukaryota</taxon>
        <taxon>Metazoa</taxon>
        <taxon>Ecdysozoa</taxon>
        <taxon>Arthropoda</taxon>
        <taxon>Crustacea</taxon>
        <taxon>Multicrustacea</taxon>
        <taxon>Cirripedia</taxon>
        <taxon>Thoracica</taxon>
        <taxon>Thoracicalcarea</taxon>
        <taxon>Balanomorpha</taxon>
        <taxon>Balanoidea</taxon>
        <taxon>Balanidae</taxon>
        <taxon>Amphibalaninae</taxon>
        <taxon>Amphibalanus</taxon>
    </lineage>
</organism>
<protein>
    <submittedName>
        <fullName evidence="1">Uncharacterized protein</fullName>
    </submittedName>
</protein>
<keyword evidence="2" id="KW-1185">Reference proteome</keyword>
<reference evidence="1 2" key="1">
    <citation type="submission" date="2019-07" db="EMBL/GenBank/DDBJ databases">
        <title>Draft genome assembly of a fouling barnacle, Amphibalanus amphitrite (Darwin, 1854): The first reference genome for Thecostraca.</title>
        <authorList>
            <person name="Kim W."/>
        </authorList>
    </citation>
    <scope>NUCLEOTIDE SEQUENCE [LARGE SCALE GENOMIC DNA]</scope>
    <source>
        <strain evidence="1">SNU_AA5</strain>
        <tissue evidence="1">Soma without cirri and trophi</tissue>
    </source>
</reference>
<comment type="caution">
    <text evidence="1">The sequence shown here is derived from an EMBL/GenBank/DDBJ whole genome shotgun (WGS) entry which is preliminary data.</text>
</comment>
<evidence type="ECO:0000313" key="1">
    <source>
        <dbReference type="EMBL" id="KAF0295199.1"/>
    </source>
</evidence>
<dbReference type="OrthoDB" id="6402977at2759"/>
<proteinExistence type="predicted"/>